<evidence type="ECO:0000313" key="2">
    <source>
        <dbReference type="EMBL" id="EAX98232.1"/>
    </source>
</evidence>
<sequence length="73" mass="8737">MKQINTFSIIHDDEFVPLSTEVMDNVVIIENDEVDWQDDFNLPPHPEMQHQYRRYASQNEQDESNQNIQFNQA</sequence>
<dbReference type="VEuPathDB" id="TrichDB:TVAGG3_0082680"/>
<dbReference type="AlphaFoldDB" id="A2FA24"/>
<feature type="compositionally biased region" description="Polar residues" evidence="1">
    <location>
        <begin position="56"/>
        <end position="73"/>
    </location>
</feature>
<name>A2FA24_TRIV3</name>
<protein>
    <submittedName>
        <fullName evidence="2">Uncharacterized protein</fullName>
    </submittedName>
</protein>
<dbReference type="RefSeq" id="XP_001311162.1">
    <property type="nucleotide sequence ID" value="XM_001311161.1"/>
</dbReference>
<gene>
    <name evidence="2" type="ORF">TVAG_010080</name>
</gene>
<dbReference type="Proteomes" id="UP000001542">
    <property type="component" value="Unassembled WGS sequence"/>
</dbReference>
<dbReference type="EMBL" id="DS113683">
    <property type="protein sequence ID" value="EAX98232.1"/>
    <property type="molecule type" value="Genomic_DNA"/>
</dbReference>
<dbReference type="VEuPathDB" id="TrichDB:TVAG_010080"/>
<dbReference type="InParanoid" id="A2FA24"/>
<dbReference type="KEGG" id="tva:75638858"/>
<reference evidence="2" key="2">
    <citation type="journal article" date="2007" name="Science">
        <title>Draft genome sequence of the sexually transmitted pathogen Trichomonas vaginalis.</title>
        <authorList>
            <person name="Carlton J.M."/>
            <person name="Hirt R.P."/>
            <person name="Silva J.C."/>
            <person name="Delcher A.L."/>
            <person name="Schatz M."/>
            <person name="Zhao Q."/>
            <person name="Wortman J.R."/>
            <person name="Bidwell S.L."/>
            <person name="Alsmark U.C.M."/>
            <person name="Besteiro S."/>
            <person name="Sicheritz-Ponten T."/>
            <person name="Noel C.J."/>
            <person name="Dacks J.B."/>
            <person name="Foster P.G."/>
            <person name="Simillion C."/>
            <person name="Van de Peer Y."/>
            <person name="Miranda-Saavedra D."/>
            <person name="Barton G.J."/>
            <person name="Westrop G.D."/>
            <person name="Mueller S."/>
            <person name="Dessi D."/>
            <person name="Fiori P.L."/>
            <person name="Ren Q."/>
            <person name="Paulsen I."/>
            <person name="Zhang H."/>
            <person name="Bastida-Corcuera F.D."/>
            <person name="Simoes-Barbosa A."/>
            <person name="Brown M.T."/>
            <person name="Hayes R.D."/>
            <person name="Mukherjee M."/>
            <person name="Okumura C.Y."/>
            <person name="Schneider R."/>
            <person name="Smith A.J."/>
            <person name="Vanacova S."/>
            <person name="Villalvazo M."/>
            <person name="Haas B.J."/>
            <person name="Pertea M."/>
            <person name="Feldblyum T.V."/>
            <person name="Utterback T.R."/>
            <person name="Shu C.L."/>
            <person name="Osoegawa K."/>
            <person name="de Jong P.J."/>
            <person name="Hrdy I."/>
            <person name="Horvathova L."/>
            <person name="Zubacova Z."/>
            <person name="Dolezal P."/>
            <person name="Malik S.B."/>
            <person name="Logsdon J.M. Jr."/>
            <person name="Henze K."/>
            <person name="Gupta A."/>
            <person name="Wang C.C."/>
            <person name="Dunne R.L."/>
            <person name="Upcroft J.A."/>
            <person name="Upcroft P."/>
            <person name="White O."/>
            <person name="Salzberg S.L."/>
            <person name="Tang P."/>
            <person name="Chiu C.-H."/>
            <person name="Lee Y.-S."/>
            <person name="Embley T.M."/>
            <person name="Coombs G.H."/>
            <person name="Mottram J.C."/>
            <person name="Tachezy J."/>
            <person name="Fraser-Liggett C.M."/>
            <person name="Johnson P.J."/>
        </authorList>
    </citation>
    <scope>NUCLEOTIDE SEQUENCE [LARGE SCALE GENOMIC DNA]</scope>
    <source>
        <strain evidence="2">G3</strain>
    </source>
</reference>
<accession>A2FA24</accession>
<proteinExistence type="predicted"/>
<organism evidence="2 3">
    <name type="scientific">Trichomonas vaginalis (strain ATCC PRA-98 / G3)</name>
    <dbReference type="NCBI Taxonomy" id="412133"/>
    <lineage>
        <taxon>Eukaryota</taxon>
        <taxon>Metamonada</taxon>
        <taxon>Parabasalia</taxon>
        <taxon>Trichomonadida</taxon>
        <taxon>Trichomonadidae</taxon>
        <taxon>Trichomonas</taxon>
    </lineage>
</organism>
<keyword evidence="3" id="KW-1185">Reference proteome</keyword>
<reference evidence="2" key="1">
    <citation type="submission" date="2006-10" db="EMBL/GenBank/DDBJ databases">
        <authorList>
            <person name="Amadeo P."/>
            <person name="Zhao Q."/>
            <person name="Wortman J."/>
            <person name="Fraser-Liggett C."/>
            <person name="Carlton J."/>
        </authorList>
    </citation>
    <scope>NUCLEOTIDE SEQUENCE</scope>
    <source>
        <strain evidence="2">G3</strain>
    </source>
</reference>
<feature type="region of interest" description="Disordered" evidence="1">
    <location>
        <begin position="39"/>
        <end position="73"/>
    </location>
</feature>
<evidence type="ECO:0000313" key="3">
    <source>
        <dbReference type="Proteomes" id="UP000001542"/>
    </source>
</evidence>
<evidence type="ECO:0000256" key="1">
    <source>
        <dbReference type="SAM" id="MobiDB-lite"/>
    </source>
</evidence>